<proteinExistence type="predicted"/>
<dbReference type="Gene3D" id="3.40.390.10">
    <property type="entry name" value="Collagenase (Catalytic Domain)"/>
    <property type="match status" value="1"/>
</dbReference>
<evidence type="ECO:0000313" key="2">
    <source>
        <dbReference type="EMBL" id="RHY10930.1"/>
    </source>
</evidence>
<comment type="caution">
    <text evidence="2">The sequence shown here is derived from an EMBL/GenBank/DDBJ whole genome shotgun (WGS) entry which is preliminary data.</text>
</comment>
<dbReference type="Proteomes" id="UP000266239">
    <property type="component" value="Unassembled WGS sequence"/>
</dbReference>
<evidence type="ECO:0000313" key="3">
    <source>
        <dbReference type="Proteomes" id="UP000266239"/>
    </source>
</evidence>
<dbReference type="InterPro" id="IPR024079">
    <property type="entry name" value="MetalloPept_cat_dom_sf"/>
</dbReference>
<accession>A0A397AST6</accession>
<reference evidence="2 3" key="1">
    <citation type="submission" date="2018-08" db="EMBL/GenBank/DDBJ databases">
        <title>Aphanomyces genome sequencing and annotation.</title>
        <authorList>
            <person name="Minardi D."/>
            <person name="Oidtmann B."/>
            <person name="Van Der Giezen M."/>
            <person name="Studholme D.J."/>
        </authorList>
    </citation>
    <scope>NUCLEOTIDE SEQUENCE [LARGE SCALE GENOMIC DNA]</scope>
    <source>
        <strain evidence="2 3">Yx</strain>
    </source>
</reference>
<protein>
    <submittedName>
        <fullName evidence="2">Uncharacterized protein</fullName>
    </submittedName>
</protein>
<gene>
    <name evidence="2" type="ORF">DYB25_012022</name>
</gene>
<dbReference type="GO" id="GO:0008237">
    <property type="term" value="F:metallopeptidase activity"/>
    <property type="evidence" value="ECO:0007669"/>
    <property type="project" value="InterPro"/>
</dbReference>
<feature type="region of interest" description="Disordered" evidence="1">
    <location>
        <begin position="163"/>
        <end position="199"/>
    </location>
</feature>
<evidence type="ECO:0000256" key="1">
    <source>
        <dbReference type="SAM" id="MobiDB-lite"/>
    </source>
</evidence>
<dbReference type="EMBL" id="QUTA01006500">
    <property type="protein sequence ID" value="RHY10930.1"/>
    <property type="molecule type" value="Genomic_DNA"/>
</dbReference>
<dbReference type="AlphaFoldDB" id="A0A397AST6"/>
<feature type="non-terminal residue" evidence="2">
    <location>
        <position position="1"/>
    </location>
</feature>
<organism evidence="2 3">
    <name type="scientific">Aphanomyces astaci</name>
    <name type="common">Crayfish plague agent</name>
    <dbReference type="NCBI Taxonomy" id="112090"/>
    <lineage>
        <taxon>Eukaryota</taxon>
        <taxon>Sar</taxon>
        <taxon>Stramenopiles</taxon>
        <taxon>Oomycota</taxon>
        <taxon>Saprolegniomycetes</taxon>
        <taxon>Saprolegniales</taxon>
        <taxon>Verrucalvaceae</taxon>
        <taxon>Aphanomyces</taxon>
    </lineage>
</organism>
<name>A0A397AST6_APHAT</name>
<feature type="compositionally biased region" description="Low complexity" evidence="1">
    <location>
        <begin position="167"/>
        <end position="198"/>
    </location>
</feature>
<sequence length="225" mass="25286">KQLCNAVIYEYAGEDEFKLDDNDHIGFYPTWDINKRLSYRPDNEKCLMRNMTSPQFCTPCQENMWLQFLTRISFVEDVVVTGKDVALKLIPLGQLRPNPIPNERYSVQWFNNGNEVKTFRDQFSIDVSTVSGATKQWTVKVNFTTPTIRVDSKGVTRAERSFNADYTTPTSTLTPTTTAATPTTTKATPSPTTATPVPTTVPPAPIMVTLTPTTIKAQYAYVELL</sequence>